<dbReference type="PANTHER" id="PTHR32071">
    <property type="entry name" value="TRANSCRIPTIONAL REGULATORY PROTEIN"/>
    <property type="match status" value="1"/>
</dbReference>
<dbReference type="InterPro" id="IPR027417">
    <property type="entry name" value="P-loop_NTPase"/>
</dbReference>
<protein>
    <submittedName>
        <fullName evidence="6">Sigma54 specific transcriptional regulator, Fis family</fullName>
    </submittedName>
</protein>
<dbReference type="SUPFAM" id="SSF46689">
    <property type="entry name" value="Homeodomain-like"/>
    <property type="match status" value="1"/>
</dbReference>
<dbReference type="InterPro" id="IPR003593">
    <property type="entry name" value="AAA+_ATPase"/>
</dbReference>
<evidence type="ECO:0000313" key="6">
    <source>
        <dbReference type="EMBL" id="CRH07327.1"/>
    </source>
</evidence>
<keyword evidence="1" id="KW-0547">Nucleotide-binding</keyword>
<dbReference type="PRINTS" id="PR01590">
    <property type="entry name" value="HTHFIS"/>
</dbReference>
<dbReference type="Pfam" id="PF00158">
    <property type="entry name" value="Sigma54_activat"/>
    <property type="match status" value="1"/>
</dbReference>
<keyword evidence="3" id="KW-0805">Transcription regulation</keyword>
<keyword evidence="4" id="KW-0804">Transcription</keyword>
<dbReference type="PROSITE" id="PS00676">
    <property type="entry name" value="SIGMA54_INTERACT_2"/>
    <property type="match status" value="1"/>
</dbReference>
<gene>
    <name evidence="6" type="ORF">MAGMO_3187</name>
</gene>
<organism evidence="6">
    <name type="scientific">Magnetococcus massalia (strain MO-1)</name>
    <dbReference type="NCBI Taxonomy" id="451514"/>
    <lineage>
        <taxon>Bacteria</taxon>
        <taxon>Pseudomonadati</taxon>
        <taxon>Pseudomonadota</taxon>
        <taxon>Magnetococcia</taxon>
        <taxon>Magnetococcales</taxon>
        <taxon>Magnetococcaceae</taxon>
        <taxon>Magnetococcus</taxon>
    </lineage>
</organism>
<evidence type="ECO:0000256" key="3">
    <source>
        <dbReference type="ARBA" id="ARBA00023015"/>
    </source>
</evidence>
<keyword evidence="2" id="KW-0067">ATP-binding</keyword>
<dbReference type="PANTHER" id="PTHR32071:SF57">
    <property type="entry name" value="C4-DICARBOXYLATE TRANSPORT TRANSCRIPTIONAL REGULATORY PROTEIN DCTD"/>
    <property type="match status" value="1"/>
</dbReference>
<dbReference type="AlphaFoldDB" id="A0A1S7LMI0"/>
<sequence length="336" mass="37813">MNGIIGNAPCMRKLFKLIERIASADSTVLIHGESGTGKELISRAIHENSPRNNGPMVPVNCGAIPEDLLESELFGHAKGSFTGAVRDRPGRFVMANGGTIFLDEIGDMSPKLQVKMLRVLQERTVEPVGAMKSIEVDVRVVAATHKNLEEEVEKGTFREDLFYRLNVVPIHVPALRERLEDLPLLVEHFLKKRENITGLSSVSIGPEILEIMGRYTWKGNIRELENLVERLTVLADDNVLPEDLPEKLFDSRNQTDPSQRVPPEAFKVQYDDDGQTDFNREVERYENQLILGALNKTGWNKNRAAQLLNLNRTTLVEKIKKKGLEEEKPSEDKRSG</sequence>
<dbReference type="GO" id="GO:0005524">
    <property type="term" value="F:ATP binding"/>
    <property type="evidence" value="ECO:0007669"/>
    <property type="project" value="UniProtKB-KW"/>
</dbReference>
<evidence type="ECO:0000256" key="2">
    <source>
        <dbReference type="ARBA" id="ARBA00022840"/>
    </source>
</evidence>
<dbReference type="InterPro" id="IPR002078">
    <property type="entry name" value="Sigma_54_int"/>
</dbReference>
<accession>A0A1S7LMI0</accession>
<dbReference type="SMART" id="SM00382">
    <property type="entry name" value="AAA"/>
    <property type="match status" value="1"/>
</dbReference>
<dbReference type="Gene3D" id="1.10.8.60">
    <property type="match status" value="1"/>
</dbReference>
<dbReference type="InterPro" id="IPR058031">
    <property type="entry name" value="AAA_lid_NorR"/>
</dbReference>
<dbReference type="GO" id="GO:0043565">
    <property type="term" value="F:sequence-specific DNA binding"/>
    <property type="evidence" value="ECO:0007669"/>
    <property type="project" value="InterPro"/>
</dbReference>
<dbReference type="Gene3D" id="1.10.10.60">
    <property type="entry name" value="Homeodomain-like"/>
    <property type="match status" value="1"/>
</dbReference>
<dbReference type="GO" id="GO:0000160">
    <property type="term" value="P:phosphorelay signal transduction system"/>
    <property type="evidence" value="ECO:0007669"/>
    <property type="project" value="UniProtKB-KW"/>
</dbReference>
<dbReference type="InterPro" id="IPR025943">
    <property type="entry name" value="Sigma_54_int_dom_ATP-bd_2"/>
</dbReference>
<dbReference type="FunFam" id="3.40.50.300:FF:000006">
    <property type="entry name" value="DNA-binding transcriptional regulator NtrC"/>
    <property type="match status" value="1"/>
</dbReference>
<dbReference type="InterPro" id="IPR025662">
    <property type="entry name" value="Sigma_54_int_dom_ATP-bd_1"/>
</dbReference>
<dbReference type="Pfam" id="PF02954">
    <property type="entry name" value="HTH_8"/>
    <property type="match status" value="1"/>
</dbReference>
<reference evidence="6" key="1">
    <citation type="submission" date="2015-04" db="EMBL/GenBank/DDBJ databases">
        <authorList>
            <person name="Syromyatnikov M.Y."/>
            <person name="Popov V.N."/>
        </authorList>
    </citation>
    <scope>NUCLEOTIDE SEQUENCE</scope>
    <source>
        <strain evidence="6">MO-1</strain>
    </source>
</reference>
<evidence type="ECO:0000256" key="4">
    <source>
        <dbReference type="ARBA" id="ARBA00023163"/>
    </source>
</evidence>
<proteinExistence type="predicted"/>
<dbReference type="InterPro" id="IPR002197">
    <property type="entry name" value="HTH_Fis"/>
</dbReference>
<dbReference type="Gene3D" id="3.40.50.300">
    <property type="entry name" value="P-loop containing nucleotide triphosphate hydrolases"/>
    <property type="match status" value="1"/>
</dbReference>
<dbReference type="PROSITE" id="PS50045">
    <property type="entry name" value="SIGMA54_INTERACT_4"/>
    <property type="match status" value="1"/>
</dbReference>
<dbReference type="EMBL" id="LO017727">
    <property type="protein sequence ID" value="CRH07327.1"/>
    <property type="molecule type" value="Genomic_DNA"/>
</dbReference>
<dbReference type="Pfam" id="PF25601">
    <property type="entry name" value="AAA_lid_14"/>
    <property type="match status" value="1"/>
</dbReference>
<dbReference type="CDD" id="cd00009">
    <property type="entry name" value="AAA"/>
    <property type="match status" value="1"/>
</dbReference>
<dbReference type="PROSITE" id="PS00675">
    <property type="entry name" value="SIGMA54_INTERACT_1"/>
    <property type="match status" value="1"/>
</dbReference>
<feature type="domain" description="Sigma-54 factor interaction" evidence="5">
    <location>
        <begin position="4"/>
        <end position="233"/>
    </location>
</feature>
<dbReference type="GO" id="GO:0006355">
    <property type="term" value="P:regulation of DNA-templated transcription"/>
    <property type="evidence" value="ECO:0007669"/>
    <property type="project" value="InterPro"/>
</dbReference>
<dbReference type="InterPro" id="IPR009057">
    <property type="entry name" value="Homeodomain-like_sf"/>
</dbReference>
<name>A0A1S7LMI0_MAGMO</name>
<evidence type="ECO:0000256" key="1">
    <source>
        <dbReference type="ARBA" id="ARBA00022741"/>
    </source>
</evidence>
<evidence type="ECO:0000259" key="5">
    <source>
        <dbReference type="PROSITE" id="PS50045"/>
    </source>
</evidence>
<dbReference type="SUPFAM" id="SSF52540">
    <property type="entry name" value="P-loop containing nucleoside triphosphate hydrolases"/>
    <property type="match status" value="1"/>
</dbReference>